<dbReference type="InterPro" id="IPR042187">
    <property type="entry name" value="Flagellin_C_sub2"/>
</dbReference>
<protein>
    <recommendedName>
        <fullName evidence="4">Flagellin</fullName>
    </recommendedName>
</protein>
<dbReference type="PANTHER" id="PTHR42792">
    <property type="entry name" value="FLAGELLIN"/>
    <property type="match status" value="1"/>
</dbReference>
<reference evidence="7 8" key="1">
    <citation type="submission" date="2018-01" db="EMBL/GenBank/DDBJ databases">
        <title>Co-occurrence of chitin degradation, pigmentation and bioactivity in marine Pseudoalteromonas.</title>
        <authorList>
            <person name="Paulsen S."/>
            <person name="Gram L."/>
            <person name="Machado H."/>
        </authorList>
    </citation>
    <scope>NUCLEOTIDE SEQUENCE [LARGE SCALE GENOMIC DNA]</scope>
    <source>
        <strain evidence="7 8">S1946</strain>
    </source>
</reference>
<gene>
    <name evidence="7" type="ORF">C3B51_11910</name>
</gene>
<keyword evidence="7" id="KW-0966">Cell projection</keyword>
<feature type="domain" description="Flagellin N-terminal" evidence="5">
    <location>
        <begin position="5"/>
        <end position="141"/>
    </location>
</feature>
<evidence type="ECO:0000259" key="5">
    <source>
        <dbReference type="Pfam" id="PF00669"/>
    </source>
</evidence>
<evidence type="ECO:0000256" key="4">
    <source>
        <dbReference type="RuleBase" id="RU362073"/>
    </source>
</evidence>
<dbReference type="AlphaFoldDB" id="A0A4Q7EAF2"/>
<keyword evidence="7" id="KW-0282">Flagellum</keyword>
<evidence type="ECO:0000256" key="3">
    <source>
        <dbReference type="ARBA" id="ARBA00023143"/>
    </source>
</evidence>
<evidence type="ECO:0000313" key="7">
    <source>
        <dbReference type="EMBL" id="RZM80261.1"/>
    </source>
</evidence>
<proteinExistence type="inferred from homology"/>
<feature type="domain" description="Flagellin C-terminal" evidence="6">
    <location>
        <begin position="247"/>
        <end position="331"/>
    </location>
</feature>
<evidence type="ECO:0000256" key="1">
    <source>
        <dbReference type="ARBA" id="ARBA00005709"/>
    </source>
</evidence>
<keyword evidence="7" id="KW-0969">Cilium</keyword>
<dbReference type="Pfam" id="PF00669">
    <property type="entry name" value="Flagellin_N"/>
    <property type="match status" value="1"/>
</dbReference>
<comment type="similarity">
    <text evidence="1 4">Belongs to the bacterial flagellin family.</text>
</comment>
<dbReference type="Gene3D" id="6.10.10.10">
    <property type="entry name" value="Flagellar export chaperone, C-terminal domain"/>
    <property type="match status" value="1"/>
</dbReference>
<dbReference type="GO" id="GO:0005576">
    <property type="term" value="C:extracellular region"/>
    <property type="evidence" value="ECO:0007669"/>
    <property type="project" value="UniProtKB-SubCell"/>
</dbReference>
<name>A0A4Q7EAF2_9GAMM</name>
<accession>A0A4Q7EAF2</accession>
<dbReference type="Gene3D" id="1.20.1330.10">
    <property type="entry name" value="f41 fragment of flagellin, N-terminal domain"/>
    <property type="match status" value="1"/>
</dbReference>
<dbReference type="PANTHER" id="PTHR42792:SF2">
    <property type="entry name" value="FLAGELLIN"/>
    <property type="match status" value="1"/>
</dbReference>
<evidence type="ECO:0000313" key="8">
    <source>
        <dbReference type="Proteomes" id="UP000292345"/>
    </source>
</evidence>
<sequence length="333" mass="34633">MALFVNTNVSSLNAQRQLMNSGNDLDTSFKRLSSGLRINSAADDAAGLQISDRLQSQILGLNQGNRNANDGISLAQTAEGAMEEITSMFQRVRTLAQQAANGSNTDEDRLAIQEEIRQLASEVNRIASDTTFGGQNLLDGTYEASFQVGADAVQTIGFTMKEVGGTAAGNSLTANGGFTLSGIAGAASTVGGKALHGAPSVGIIGTAQQATLSTLNSAYTASDTFASVFTETGISVSSQVGAQQVLAGIDAMIAVVDKKRAELGAVQNRFQSTIRNQANISENLSAAKSRIKDADFALETANLTKNQILQQASQTILGQANQRPQAALSLLQG</sequence>
<dbReference type="Proteomes" id="UP000292345">
    <property type="component" value="Unassembled WGS sequence"/>
</dbReference>
<comment type="function">
    <text evidence="4">Flagellin is the subunit protein which polymerizes to form the filaments of bacterial flagella.</text>
</comment>
<organism evidence="7 8">
    <name type="scientific">Pseudoalteromonas rubra</name>
    <dbReference type="NCBI Taxonomy" id="43658"/>
    <lineage>
        <taxon>Bacteria</taxon>
        <taxon>Pseudomonadati</taxon>
        <taxon>Pseudomonadota</taxon>
        <taxon>Gammaproteobacteria</taxon>
        <taxon>Alteromonadales</taxon>
        <taxon>Pseudoalteromonadaceae</taxon>
        <taxon>Pseudoalteromonas</taxon>
    </lineage>
</organism>
<evidence type="ECO:0000259" key="6">
    <source>
        <dbReference type="Pfam" id="PF00700"/>
    </source>
</evidence>
<dbReference type="OrthoDB" id="9796789at2"/>
<dbReference type="InterPro" id="IPR046358">
    <property type="entry name" value="Flagellin_C"/>
</dbReference>
<dbReference type="SUPFAM" id="SSF64518">
    <property type="entry name" value="Phase 1 flagellin"/>
    <property type="match status" value="1"/>
</dbReference>
<dbReference type="GO" id="GO:0009288">
    <property type="term" value="C:bacterial-type flagellum"/>
    <property type="evidence" value="ECO:0007669"/>
    <property type="project" value="UniProtKB-SubCell"/>
</dbReference>
<dbReference type="PRINTS" id="PR00207">
    <property type="entry name" value="FLAGELLIN"/>
</dbReference>
<dbReference type="GO" id="GO:0005198">
    <property type="term" value="F:structural molecule activity"/>
    <property type="evidence" value="ECO:0007669"/>
    <property type="project" value="UniProtKB-UniRule"/>
</dbReference>
<keyword evidence="3 4" id="KW-0975">Bacterial flagellum</keyword>
<evidence type="ECO:0000256" key="2">
    <source>
        <dbReference type="ARBA" id="ARBA00022525"/>
    </source>
</evidence>
<keyword evidence="2 4" id="KW-0964">Secreted</keyword>
<dbReference type="EMBL" id="PPUZ01000032">
    <property type="protein sequence ID" value="RZM80261.1"/>
    <property type="molecule type" value="Genomic_DNA"/>
</dbReference>
<comment type="caution">
    <text evidence="7">The sequence shown here is derived from an EMBL/GenBank/DDBJ whole genome shotgun (WGS) entry which is preliminary data.</text>
</comment>
<dbReference type="InterPro" id="IPR001492">
    <property type="entry name" value="Flagellin"/>
</dbReference>
<dbReference type="Pfam" id="PF00700">
    <property type="entry name" value="Flagellin_C"/>
    <property type="match status" value="1"/>
</dbReference>
<dbReference type="RefSeq" id="WP_125720727.1">
    <property type="nucleotide sequence ID" value="NZ_PPUZ01000032.1"/>
</dbReference>
<dbReference type="InterPro" id="IPR001029">
    <property type="entry name" value="Flagellin_N"/>
</dbReference>
<comment type="subcellular location">
    <subcellularLocation>
        <location evidence="4">Secreted</location>
    </subcellularLocation>
    <subcellularLocation>
        <location evidence="4">Bacterial flagellum</location>
    </subcellularLocation>
</comment>